<sequence>MDTEMDDLPLPPLLPEEVFVEILSRLPAKSLLRFKSVCKTWFALIQNHHFIDLHYHHRNRITRKNDSILVVRSIPTADPQQQHSSIYDENNEVVLSLYSSETPTTTTSSTNPVRLPSDLFGPGLTLHGVVQAFGPCKGIVCLTDNVNVVLCNPATREFKAVPVPPFSYPRGLKSLTEGIGFGYDSQDDNYKVVKIIELFNDDEDVYVYDSQRVQVFDSSSDSWRHVDASVPLCVTHFPCFEMFFNGAFHFYGCPDDHDPVTESILAFDIHQEVFRQIPFPVVCSLAEEQTYYSLSVLHDSLALIVYEPEPIERQFDIWVMPEYGVKESWTHVYSIGPLAGIHGPLTFWKDDELLMESSTGQLVSCNLNTQEIKELQVHGIPSSLQVVLYTESLLSIKSENTRCGQ</sequence>
<dbReference type="EMBL" id="CM046396">
    <property type="protein sequence ID" value="KAI8539647.1"/>
    <property type="molecule type" value="Genomic_DNA"/>
</dbReference>
<gene>
    <name evidence="1" type="ORF">RHMOL_Rhmol09G0199100</name>
</gene>
<keyword evidence="2" id="KW-1185">Reference proteome</keyword>
<name>A0ACC0MFA5_RHOML</name>
<proteinExistence type="predicted"/>
<protein>
    <submittedName>
        <fullName evidence="1">Uncharacterized protein</fullName>
    </submittedName>
</protein>
<accession>A0ACC0MFA5</accession>
<reference evidence="1" key="1">
    <citation type="submission" date="2022-02" db="EMBL/GenBank/DDBJ databases">
        <title>Plant Genome Project.</title>
        <authorList>
            <person name="Zhang R.-G."/>
        </authorList>
    </citation>
    <scope>NUCLEOTIDE SEQUENCE</scope>
    <source>
        <strain evidence="1">AT1</strain>
    </source>
</reference>
<organism evidence="1 2">
    <name type="scientific">Rhododendron molle</name>
    <name type="common">Chinese azalea</name>
    <name type="synonym">Azalea mollis</name>
    <dbReference type="NCBI Taxonomy" id="49168"/>
    <lineage>
        <taxon>Eukaryota</taxon>
        <taxon>Viridiplantae</taxon>
        <taxon>Streptophyta</taxon>
        <taxon>Embryophyta</taxon>
        <taxon>Tracheophyta</taxon>
        <taxon>Spermatophyta</taxon>
        <taxon>Magnoliopsida</taxon>
        <taxon>eudicotyledons</taxon>
        <taxon>Gunneridae</taxon>
        <taxon>Pentapetalae</taxon>
        <taxon>asterids</taxon>
        <taxon>Ericales</taxon>
        <taxon>Ericaceae</taxon>
        <taxon>Ericoideae</taxon>
        <taxon>Rhodoreae</taxon>
        <taxon>Rhododendron</taxon>
    </lineage>
</organism>
<evidence type="ECO:0000313" key="2">
    <source>
        <dbReference type="Proteomes" id="UP001062846"/>
    </source>
</evidence>
<comment type="caution">
    <text evidence="1">The sequence shown here is derived from an EMBL/GenBank/DDBJ whole genome shotgun (WGS) entry which is preliminary data.</text>
</comment>
<dbReference type="Proteomes" id="UP001062846">
    <property type="component" value="Chromosome 9"/>
</dbReference>
<evidence type="ECO:0000313" key="1">
    <source>
        <dbReference type="EMBL" id="KAI8539647.1"/>
    </source>
</evidence>